<sequence length="187" mass="21057">MMLHLLGTHGTSRTRATSICCSRTFVISQQGRIGCGAYFWAYESVVEYGIQLAEAWWKLAKKKNAYAGDADDSCTVLRVVIKKPEDLNYLDSTEAWFQEALFKSINLRSMNDGDTPEITAFLIDQIQDEKATSYHVVKARVATPPLVKNQKLNAAQKLSKMSNSYIVKKHGLHLIEEIDILTQGEKK</sequence>
<evidence type="ECO:0000313" key="1">
    <source>
        <dbReference type="EMBL" id="AWD72309.1"/>
    </source>
</evidence>
<organism evidence="1">
    <name type="scientific">Polaromonas sp. W10N</name>
    <dbReference type="NCBI Taxonomy" id="1840301"/>
    <lineage>
        <taxon>Bacteria</taxon>
        <taxon>Pseudomonadati</taxon>
        <taxon>Pseudomonadota</taxon>
        <taxon>Betaproteobacteria</taxon>
        <taxon>Burkholderiales</taxon>
        <taxon>Comamonadaceae</taxon>
        <taxon>Polaromonas</taxon>
    </lineage>
</organism>
<reference evidence="1" key="1">
    <citation type="submission" date="2018-01" db="EMBL/GenBank/DDBJ databases">
        <title>Plasmids of psychrophilic Polaromonas spp. isolated from Arctic and Antarctic glaciers.</title>
        <authorList>
            <person name="Dziewit L."/>
            <person name="Ciok A."/>
        </authorList>
    </citation>
    <scope>NUCLEOTIDE SEQUENCE</scope>
    <source>
        <plasmid evidence="1">pW10NP1</plasmid>
    </source>
</reference>
<geneLocation type="plasmid" evidence="1">
    <name>pW10NP1</name>
</geneLocation>
<accession>A0A2S1FIX0</accession>
<protein>
    <submittedName>
        <fullName evidence="1">Uncharacterized protein</fullName>
    </submittedName>
</protein>
<proteinExistence type="predicted"/>
<name>A0A2S1FIX0_9BURK</name>
<dbReference type="EMBL" id="MG869623">
    <property type="protein sequence ID" value="AWD72309.1"/>
    <property type="molecule type" value="Genomic_DNA"/>
</dbReference>
<gene>
    <name evidence="1" type="ORF">pW10NP1_p002</name>
</gene>
<keyword evidence="1" id="KW-0614">Plasmid</keyword>
<dbReference type="AlphaFoldDB" id="A0A2S1FIX0"/>